<dbReference type="InterPro" id="IPR002413">
    <property type="entry name" value="V5_allergen-like"/>
</dbReference>
<dbReference type="SUPFAM" id="SSF55797">
    <property type="entry name" value="PR-1-like"/>
    <property type="match status" value="1"/>
</dbReference>
<evidence type="ECO:0000256" key="7">
    <source>
        <dbReference type="SAM" id="SignalP"/>
    </source>
</evidence>
<evidence type="ECO:0000256" key="1">
    <source>
        <dbReference type="ARBA" id="ARBA00003143"/>
    </source>
</evidence>
<organism evidence="9 10">
    <name type="scientific">Solanum bulbocastanum</name>
    <name type="common">Wild potato</name>
    <dbReference type="NCBI Taxonomy" id="147425"/>
    <lineage>
        <taxon>Eukaryota</taxon>
        <taxon>Viridiplantae</taxon>
        <taxon>Streptophyta</taxon>
        <taxon>Embryophyta</taxon>
        <taxon>Tracheophyta</taxon>
        <taxon>Spermatophyta</taxon>
        <taxon>Magnoliopsida</taxon>
        <taxon>eudicotyledons</taxon>
        <taxon>Gunneridae</taxon>
        <taxon>Pentapetalae</taxon>
        <taxon>asterids</taxon>
        <taxon>lamiids</taxon>
        <taxon>Solanales</taxon>
        <taxon>Solanaceae</taxon>
        <taxon>Solanoideae</taxon>
        <taxon>Solaneae</taxon>
        <taxon>Solanum</taxon>
    </lineage>
</organism>
<accession>A0AAN8YS11</accession>
<dbReference type="InterPro" id="IPR014044">
    <property type="entry name" value="CAP_dom"/>
</dbReference>
<evidence type="ECO:0000256" key="4">
    <source>
        <dbReference type="ARBA" id="ARBA00022821"/>
    </source>
</evidence>
<keyword evidence="10" id="KW-1185">Reference proteome</keyword>
<protein>
    <recommendedName>
        <fullName evidence="8">SCP domain-containing protein</fullName>
    </recommendedName>
</protein>
<comment type="similarity">
    <text evidence="2">Belongs to the CRISP family.</text>
</comment>
<feature type="signal peptide" evidence="7">
    <location>
        <begin position="1"/>
        <end position="21"/>
    </location>
</feature>
<keyword evidence="3 7" id="KW-0732">Signal</keyword>
<dbReference type="Gene3D" id="3.40.33.10">
    <property type="entry name" value="CAP"/>
    <property type="match status" value="1"/>
</dbReference>
<keyword evidence="6" id="KW-0568">Pathogenesis-related protein</keyword>
<feature type="domain" description="SCP" evidence="8">
    <location>
        <begin position="23"/>
        <end position="154"/>
    </location>
</feature>
<feature type="chain" id="PRO_5042906548" description="SCP domain-containing protein" evidence="7">
    <location>
        <begin position="22"/>
        <end position="167"/>
    </location>
</feature>
<evidence type="ECO:0000256" key="3">
    <source>
        <dbReference type="ARBA" id="ARBA00022729"/>
    </source>
</evidence>
<evidence type="ECO:0000313" key="10">
    <source>
        <dbReference type="Proteomes" id="UP001371456"/>
    </source>
</evidence>
<dbReference type="PROSITE" id="PS01009">
    <property type="entry name" value="CRISP_1"/>
    <property type="match status" value="1"/>
</dbReference>
<dbReference type="PRINTS" id="PR00837">
    <property type="entry name" value="V5TPXLIKE"/>
</dbReference>
<name>A0AAN8YS11_SOLBU</name>
<dbReference type="InterPro" id="IPR001283">
    <property type="entry name" value="CRISP-related"/>
</dbReference>
<dbReference type="GO" id="GO:0005576">
    <property type="term" value="C:extracellular region"/>
    <property type="evidence" value="ECO:0007669"/>
    <property type="project" value="InterPro"/>
</dbReference>
<comment type="function">
    <text evidence="1">Probably involved in the defense reaction of plants against pathogens.</text>
</comment>
<dbReference type="GO" id="GO:0098542">
    <property type="term" value="P:defense response to other organism"/>
    <property type="evidence" value="ECO:0007669"/>
    <property type="project" value="UniProtKB-ARBA"/>
</dbReference>
<dbReference type="CDD" id="cd05381">
    <property type="entry name" value="CAP_PR-1"/>
    <property type="match status" value="1"/>
</dbReference>
<dbReference type="PANTHER" id="PTHR10334">
    <property type="entry name" value="CYSTEINE-RICH SECRETORY PROTEIN-RELATED"/>
    <property type="match status" value="1"/>
</dbReference>
<dbReference type="PROSITE" id="PS01010">
    <property type="entry name" value="CRISP_2"/>
    <property type="match status" value="1"/>
</dbReference>
<dbReference type="FunFam" id="3.40.33.10:FF:000006">
    <property type="entry name" value="Putative pathogenesis-related protein 1"/>
    <property type="match status" value="1"/>
</dbReference>
<evidence type="ECO:0000259" key="8">
    <source>
        <dbReference type="SMART" id="SM00198"/>
    </source>
</evidence>
<comment type="caution">
    <text evidence="9">The sequence shown here is derived from an EMBL/GenBank/DDBJ whole genome shotgun (WGS) entry which is preliminary data.</text>
</comment>
<gene>
    <name evidence="9" type="ORF">RDI58_003346</name>
</gene>
<evidence type="ECO:0000256" key="2">
    <source>
        <dbReference type="ARBA" id="ARBA00009923"/>
    </source>
</evidence>
<dbReference type="PRINTS" id="PR00838">
    <property type="entry name" value="V5ALLERGEN"/>
</dbReference>
<dbReference type="SMART" id="SM00198">
    <property type="entry name" value="SCP"/>
    <property type="match status" value="1"/>
</dbReference>
<dbReference type="EMBL" id="JBANQN010000001">
    <property type="protein sequence ID" value="KAK6805561.1"/>
    <property type="molecule type" value="Genomic_DNA"/>
</dbReference>
<reference evidence="9 10" key="1">
    <citation type="submission" date="2024-02" db="EMBL/GenBank/DDBJ databases">
        <title>de novo genome assembly of Solanum bulbocastanum strain 11H21.</title>
        <authorList>
            <person name="Hosaka A.J."/>
        </authorList>
    </citation>
    <scope>NUCLEOTIDE SEQUENCE [LARGE SCALE GENOMIC DNA]</scope>
    <source>
        <tissue evidence="9">Young leaves</tissue>
    </source>
</reference>
<dbReference type="Proteomes" id="UP001371456">
    <property type="component" value="Unassembled WGS sequence"/>
</dbReference>
<keyword evidence="5" id="KW-1015">Disulfide bond</keyword>
<evidence type="ECO:0000313" key="9">
    <source>
        <dbReference type="EMBL" id="KAK6805561.1"/>
    </source>
</evidence>
<sequence>MKYSIWIACLITFAIFHSSQGQNCPQSYLIPHNEARKQVGVDLMTWNNSLADYAQNYANQRIGDCGMIHSQGPYGENLAAAFPDLNAADAVKMWVDEKQWYDYNSNTCTSEKVCGHYTQVVWSNSISVGCAKIRCNNGWYFITCNYDPPGNYIGQRPYGDPPGNFIP</sequence>
<dbReference type="InterPro" id="IPR035940">
    <property type="entry name" value="CAP_sf"/>
</dbReference>
<proteinExistence type="inferred from homology"/>
<dbReference type="InterPro" id="IPR018244">
    <property type="entry name" value="Allrgn_V5/Tpx1_CS"/>
</dbReference>
<dbReference type="AlphaFoldDB" id="A0AAN8YS11"/>
<dbReference type="Pfam" id="PF00188">
    <property type="entry name" value="CAP"/>
    <property type="match status" value="1"/>
</dbReference>
<evidence type="ECO:0000256" key="5">
    <source>
        <dbReference type="ARBA" id="ARBA00023157"/>
    </source>
</evidence>
<keyword evidence="4" id="KW-0611">Plant defense</keyword>
<evidence type="ECO:0000256" key="6">
    <source>
        <dbReference type="ARBA" id="ARBA00023265"/>
    </source>
</evidence>